<organism evidence="2 3">
    <name type="scientific">Neurospora tetraspora</name>
    <dbReference type="NCBI Taxonomy" id="94610"/>
    <lineage>
        <taxon>Eukaryota</taxon>
        <taxon>Fungi</taxon>
        <taxon>Dikarya</taxon>
        <taxon>Ascomycota</taxon>
        <taxon>Pezizomycotina</taxon>
        <taxon>Sordariomycetes</taxon>
        <taxon>Sordariomycetidae</taxon>
        <taxon>Sordariales</taxon>
        <taxon>Sordariaceae</taxon>
        <taxon>Neurospora</taxon>
    </lineage>
</organism>
<feature type="region of interest" description="Disordered" evidence="1">
    <location>
        <begin position="1"/>
        <end position="35"/>
    </location>
</feature>
<dbReference type="EMBL" id="JAUEPP010000001">
    <property type="protein sequence ID" value="KAK3354130.1"/>
    <property type="molecule type" value="Genomic_DNA"/>
</dbReference>
<protein>
    <submittedName>
        <fullName evidence="2">Uncharacterized protein</fullName>
    </submittedName>
</protein>
<evidence type="ECO:0000256" key="1">
    <source>
        <dbReference type="SAM" id="MobiDB-lite"/>
    </source>
</evidence>
<name>A0AAE0JMT9_9PEZI</name>
<reference evidence="2" key="2">
    <citation type="submission" date="2023-06" db="EMBL/GenBank/DDBJ databases">
        <authorList>
            <consortium name="Lawrence Berkeley National Laboratory"/>
            <person name="Haridas S."/>
            <person name="Hensen N."/>
            <person name="Bonometti L."/>
            <person name="Westerberg I."/>
            <person name="Brannstrom I.O."/>
            <person name="Guillou S."/>
            <person name="Cros-Aarteil S."/>
            <person name="Calhoun S."/>
            <person name="Kuo A."/>
            <person name="Mondo S."/>
            <person name="Pangilinan J."/>
            <person name="Riley R."/>
            <person name="Labutti K."/>
            <person name="Andreopoulos B."/>
            <person name="Lipzen A."/>
            <person name="Chen C."/>
            <person name="Yanf M."/>
            <person name="Daum C."/>
            <person name="Ng V."/>
            <person name="Clum A."/>
            <person name="Steindorff A."/>
            <person name="Ohm R."/>
            <person name="Martin F."/>
            <person name="Silar P."/>
            <person name="Natvig D."/>
            <person name="Lalanne C."/>
            <person name="Gautier V."/>
            <person name="Ament-Velasquez S.L."/>
            <person name="Kruys A."/>
            <person name="Hutchinson M.I."/>
            <person name="Powell A.J."/>
            <person name="Barry K."/>
            <person name="Miller A.N."/>
            <person name="Grigoriev I.V."/>
            <person name="Debuchy R."/>
            <person name="Gladieux P."/>
            <person name="Thoren M.H."/>
            <person name="Johannesson H."/>
        </authorList>
    </citation>
    <scope>NUCLEOTIDE SEQUENCE</scope>
    <source>
        <strain evidence="2">CBS 560.94</strain>
    </source>
</reference>
<proteinExistence type="predicted"/>
<comment type="caution">
    <text evidence="2">The sequence shown here is derived from an EMBL/GenBank/DDBJ whole genome shotgun (WGS) entry which is preliminary data.</text>
</comment>
<accession>A0AAE0JMT9</accession>
<evidence type="ECO:0000313" key="3">
    <source>
        <dbReference type="Proteomes" id="UP001278500"/>
    </source>
</evidence>
<dbReference type="GeneID" id="87865049"/>
<dbReference type="Proteomes" id="UP001278500">
    <property type="component" value="Unassembled WGS sequence"/>
</dbReference>
<gene>
    <name evidence="2" type="ORF">B0H65DRAFT_504270</name>
</gene>
<sequence length="110" mass="12037">MHNKRDGKVAVGAETDRHKGKITRSTAKQKPGRRMDSWMLGIERFGNVAVITPRSRGVGCHASQFQDVGLRAAQRASTSIEGRILNAASRLGRLLPMGRANNRKVTDRGS</sequence>
<keyword evidence="3" id="KW-1185">Reference proteome</keyword>
<evidence type="ECO:0000313" key="2">
    <source>
        <dbReference type="EMBL" id="KAK3354130.1"/>
    </source>
</evidence>
<dbReference type="AlphaFoldDB" id="A0AAE0JMT9"/>
<reference evidence="2" key="1">
    <citation type="journal article" date="2023" name="Mol. Phylogenet. Evol.">
        <title>Genome-scale phylogeny and comparative genomics of the fungal order Sordariales.</title>
        <authorList>
            <person name="Hensen N."/>
            <person name="Bonometti L."/>
            <person name="Westerberg I."/>
            <person name="Brannstrom I.O."/>
            <person name="Guillou S."/>
            <person name="Cros-Aarteil S."/>
            <person name="Calhoun S."/>
            <person name="Haridas S."/>
            <person name="Kuo A."/>
            <person name="Mondo S."/>
            <person name="Pangilinan J."/>
            <person name="Riley R."/>
            <person name="LaButti K."/>
            <person name="Andreopoulos B."/>
            <person name="Lipzen A."/>
            <person name="Chen C."/>
            <person name="Yan M."/>
            <person name="Daum C."/>
            <person name="Ng V."/>
            <person name="Clum A."/>
            <person name="Steindorff A."/>
            <person name="Ohm R.A."/>
            <person name="Martin F."/>
            <person name="Silar P."/>
            <person name="Natvig D.O."/>
            <person name="Lalanne C."/>
            <person name="Gautier V."/>
            <person name="Ament-Velasquez S.L."/>
            <person name="Kruys A."/>
            <person name="Hutchinson M.I."/>
            <person name="Powell A.J."/>
            <person name="Barry K."/>
            <person name="Miller A.N."/>
            <person name="Grigoriev I.V."/>
            <person name="Debuchy R."/>
            <person name="Gladieux P."/>
            <person name="Hiltunen Thoren M."/>
            <person name="Johannesson H."/>
        </authorList>
    </citation>
    <scope>NUCLEOTIDE SEQUENCE</scope>
    <source>
        <strain evidence="2">CBS 560.94</strain>
    </source>
</reference>
<dbReference type="RefSeq" id="XP_062685508.1">
    <property type="nucleotide sequence ID" value="XM_062827895.1"/>
</dbReference>